<gene>
    <name evidence="1" type="ORF">C5S46_02265</name>
</gene>
<evidence type="ECO:0000313" key="1">
    <source>
        <dbReference type="EMBL" id="TKY92130.1"/>
    </source>
</evidence>
<proteinExistence type="predicted"/>
<organism evidence="1 2">
    <name type="scientific">Candidatus Methanomarinus sp</name>
    <dbReference type="NCBI Taxonomy" id="3386244"/>
    <lineage>
        <taxon>Archaea</taxon>
        <taxon>Methanobacteriati</taxon>
        <taxon>Methanobacteriota</taxon>
        <taxon>Stenosarchaea group</taxon>
        <taxon>Methanomicrobia</taxon>
        <taxon>Methanosarcinales</taxon>
        <taxon>ANME-2 cluster</taxon>
        <taxon>Candidatus Methanocomedenaceae</taxon>
        <taxon>Candidatus Methanomarinus</taxon>
    </lineage>
</organism>
<reference evidence="1" key="1">
    <citation type="submission" date="2018-09" db="EMBL/GenBank/DDBJ databases">
        <title>A genomic encyclopedia of anaerobic methanotrophic archaea.</title>
        <authorList>
            <person name="Skennerton C.T."/>
            <person name="Chadwick G.L."/>
            <person name="Laso-Perez R."/>
            <person name="Leu A.O."/>
            <person name="Speth D.R."/>
            <person name="Yu H."/>
            <person name="Morgan-Lang C."/>
            <person name="Hatzenpichler R."/>
            <person name="Goudeau D."/>
            <person name="Malmstrom R."/>
            <person name="Woyke T."/>
            <person name="Hallam S."/>
            <person name="Tyson G.W."/>
            <person name="Wegener G."/>
            <person name="Boetius A."/>
            <person name="Orphan V.J."/>
        </authorList>
    </citation>
    <scope>NUCLEOTIDE SEQUENCE</scope>
    <source>
        <strain evidence="1">CONS3730D10UFb2</strain>
    </source>
</reference>
<dbReference type="EMBL" id="QYBA01000072">
    <property type="protein sequence ID" value="TKY92130.1"/>
    <property type="molecule type" value="Genomic_DNA"/>
</dbReference>
<protein>
    <submittedName>
        <fullName evidence="1">Uncharacterized protein</fullName>
    </submittedName>
</protein>
<dbReference type="Proteomes" id="UP000315423">
    <property type="component" value="Unassembled WGS sequence"/>
</dbReference>
<evidence type="ECO:0000313" key="2">
    <source>
        <dbReference type="Proteomes" id="UP000315423"/>
    </source>
</evidence>
<accession>A0AC61SC02</accession>
<name>A0AC61SC02_9EURY</name>
<sequence length="325" mass="37874">MYDLCNVILESIHYYTHILHMDIRKIKPYLEKKIVKGNTYYQLLRKTRIDGKVKRVWSKYLGTPETIEKVYNGYEEQTSLQLTSFEYGRTAALIKIFDELGIKPSTLFFDTTNFFTYIEHGEDIPRKGKSKEMRYDKNLVGLGLAVSDTSVPFFHETYSGNIQDFKSFAIIFDKIVERLDSIDVTHEDIVLVIDKGCNSKINISKVISKMHIVGSVKKNQAEELYDVSLDEFDLLYETKKKHKVLGYRIKKEVFGTEFTLVVRYHPGSYKKQKQTYEKKKVEILEKLHKIKYSVERVGKGKKKSITNALLDASKVIPDDYKKVFP</sequence>
<comment type="caution">
    <text evidence="1">The sequence shown here is derived from an EMBL/GenBank/DDBJ whole genome shotgun (WGS) entry which is preliminary data.</text>
</comment>
<feature type="non-terminal residue" evidence="1">
    <location>
        <position position="325"/>
    </location>
</feature>